<evidence type="ECO:0000313" key="2">
    <source>
        <dbReference type="EMBL" id="SEP65775.1"/>
    </source>
</evidence>
<dbReference type="EMBL" id="FOFD01000001">
    <property type="protein sequence ID" value="SEP65775.1"/>
    <property type="molecule type" value="Genomic_DNA"/>
</dbReference>
<dbReference type="AlphaFoldDB" id="A0A1H8ZN22"/>
<reference evidence="3" key="1">
    <citation type="submission" date="2016-10" db="EMBL/GenBank/DDBJ databases">
        <authorList>
            <person name="Varghese N."/>
            <person name="Submissions S."/>
        </authorList>
    </citation>
    <scope>NUCLEOTIDE SEQUENCE [LARGE SCALE GENOMIC DNA]</scope>
    <source>
        <strain evidence="3">DSM 25055</strain>
    </source>
</reference>
<proteinExistence type="predicted"/>
<keyword evidence="3" id="KW-1185">Reference proteome</keyword>
<feature type="compositionally biased region" description="Polar residues" evidence="1">
    <location>
        <begin position="224"/>
        <end position="238"/>
    </location>
</feature>
<accession>A0A1H8ZN22</accession>
<evidence type="ECO:0000256" key="1">
    <source>
        <dbReference type="SAM" id="MobiDB-lite"/>
    </source>
</evidence>
<evidence type="ECO:0000313" key="3">
    <source>
        <dbReference type="Proteomes" id="UP000199114"/>
    </source>
</evidence>
<name>A0A1H8ZN22_9EURY</name>
<feature type="compositionally biased region" description="Low complexity" evidence="1">
    <location>
        <begin position="239"/>
        <end position="255"/>
    </location>
</feature>
<feature type="compositionally biased region" description="Polar residues" evidence="1">
    <location>
        <begin position="256"/>
        <end position="266"/>
    </location>
</feature>
<gene>
    <name evidence="2" type="ORF">SAMN04489841_0216</name>
</gene>
<organism evidence="2 3">
    <name type="scientific">Natrinema salaciae</name>
    <dbReference type="NCBI Taxonomy" id="1186196"/>
    <lineage>
        <taxon>Archaea</taxon>
        <taxon>Methanobacteriati</taxon>
        <taxon>Methanobacteriota</taxon>
        <taxon>Stenosarchaea group</taxon>
        <taxon>Halobacteria</taxon>
        <taxon>Halobacteriales</taxon>
        <taxon>Natrialbaceae</taxon>
        <taxon>Natrinema</taxon>
    </lineage>
</organism>
<dbReference type="Proteomes" id="UP000199114">
    <property type="component" value="Unassembled WGS sequence"/>
</dbReference>
<protein>
    <submittedName>
        <fullName evidence="2">Uncharacterized protein</fullName>
    </submittedName>
</protein>
<sequence length="266" mass="27483">MKRTITVLLTLALITSAAFVGLAGTAAAGGADDHHDDHGDTDDLRIASSNIDQSQGVSQTNDIEQNAAQFNNQEATGIDIGEIVNDGDGNGDNGDGGEAAIETITWYRNLGQSGNIQQLAQATWNGEQFVITTATPNIDVSVSVEETNSADDPTEVDWEYTIPGQGEGRAPDFVRVTSNGDTCDFDVTGEESPFTGTVTVCEPTDGGNGDGNGNGDGAGSDDSFTGTTGDQTINQVLEQNADADNSNSQNAEASSWNGILNSITAG</sequence>
<feature type="compositionally biased region" description="Gly residues" evidence="1">
    <location>
        <begin position="206"/>
        <end position="218"/>
    </location>
</feature>
<feature type="region of interest" description="Disordered" evidence="1">
    <location>
        <begin position="203"/>
        <end position="266"/>
    </location>
</feature>